<dbReference type="Proteomes" id="UP001155901">
    <property type="component" value="Unassembled WGS sequence"/>
</dbReference>
<gene>
    <name evidence="2" type="ORF">KVP70_22760</name>
    <name evidence="3" type="ORF">L1274_001144</name>
</gene>
<reference evidence="2" key="1">
    <citation type="submission" date="2021-07" db="EMBL/GenBank/DDBJ databases">
        <title>Characterization of violacein-producing bacteria and related species.</title>
        <authorList>
            <person name="Wilson H.S."/>
            <person name="De Leon M.E."/>
        </authorList>
    </citation>
    <scope>NUCLEOTIDE SEQUENCE</scope>
    <source>
        <strain evidence="2">HSC-15S17</strain>
    </source>
</reference>
<name>A0AA41HBY3_9BURK</name>
<keyword evidence="1" id="KW-0732">Signal</keyword>
<accession>A0AA41HBY3</accession>
<proteinExistence type="predicted"/>
<dbReference type="EMBL" id="JAHTGR010000013">
    <property type="protein sequence ID" value="MBV6323761.1"/>
    <property type="molecule type" value="Genomic_DNA"/>
</dbReference>
<keyword evidence="5" id="KW-1185">Reference proteome</keyword>
<evidence type="ECO:0008006" key="6">
    <source>
        <dbReference type="Google" id="ProtNLM"/>
    </source>
</evidence>
<dbReference type="RefSeq" id="WP_217944593.1">
    <property type="nucleotide sequence ID" value="NZ_JAHTGR010000013.1"/>
</dbReference>
<feature type="chain" id="PRO_5041374788" description="Cobalt transporter" evidence="1">
    <location>
        <begin position="20"/>
        <end position="130"/>
    </location>
</feature>
<dbReference type="AlphaFoldDB" id="A0AA41HBY3"/>
<sequence length="130" mass="14098">MKNALLILLMLVLPLQAIAAAERNLTHVLGSGSGQGLAFIAQHMAEHAEHVLHHHDDDDDADDGGIHVDSSHKSIQHLADYEQGCGMNILLSAFDEPCLPVTPRVVPIFRSDGFSDRTTIPLLRPPRALA</sequence>
<reference evidence="3" key="2">
    <citation type="submission" date="2022-03" db="EMBL/GenBank/DDBJ databases">
        <title>Genome Encyclopedia of Bacteria and Archaea VI: Functional Genomics of Type Strains.</title>
        <authorList>
            <person name="Whitman W."/>
        </authorList>
    </citation>
    <scope>NUCLEOTIDE SEQUENCE</scope>
    <source>
        <strain evidence="3">HSC-15S17</strain>
    </source>
</reference>
<evidence type="ECO:0000313" key="5">
    <source>
        <dbReference type="Proteomes" id="UP001162889"/>
    </source>
</evidence>
<evidence type="ECO:0000313" key="3">
    <source>
        <dbReference type="EMBL" id="MCP2007451.1"/>
    </source>
</evidence>
<dbReference type="Proteomes" id="UP001162889">
    <property type="component" value="Unassembled WGS sequence"/>
</dbReference>
<evidence type="ECO:0000313" key="2">
    <source>
        <dbReference type="EMBL" id="MBV6323761.1"/>
    </source>
</evidence>
<comment type="caution">
    <text evidence="2">The sequence shown here is derived from an EMBL/GenBank/DDBJ whole genome shotgun (WGS) entry which is preliminary data.</text>
</comment>
<evidence type="ECO:0000256" key="1">
    <source>
        <dbReference type="SAM" id="SignalP"/>
    </source>
</evidence>
<dbReference type="EMBL" id="JALJZU010000002">
    <property type="protein sequence ID" value="MCP2007451.1"/>
    <property type="molecule type" value="Genomic_DNA"/>
</dbReference>
<evidence type="ECO:0000313" key="4">
    <source>
        <dbReference type="Proteomes" id="UP001155901"/>
    </source>
</evidence>
<organism evidence="2 4">
    <name type="scientific">Duganella violaceipulchra</name>
    <dbReference type="NCBI Taxonomy" id="2849652"/>
    <lineage>
        <taxon>Bacteria</taxon>
        <taxon>Pseudomonadati</taxon>
        <taxon>Pseudomonadota</taxon>
        <taxon>Betaproteobacteria</taxon>
        <taxon>Burkholderiales</taxon>
        <taxon>Oxalobacteraceae</taxon>
        <taxon>Telluria group</taxon>
        <taxon>Duganella</taxon>
    </lineage>
</organism>
<feature type="signal peptide" evidence="1">
    <location>
        <begin position="1"/>
        <end position="19"/>
    </location>
</feature>
<protein>
    <recommendedName>
        <fullName evidence="6">Cobalt transporter</fullName>
    </recommendedName>
</protein>